<accession>A0ABT6W7V9</accession>
<comment type="caution">
    <text evidence="1">The sequence shown here is derived from an EMBL/GenBank/DDBJ whole genome shotgun (WGS) entry which is preliminary data.</text>
</comment>
<dbReference type="EMBL" id="JAAGKO020000040">
    <property type="protein sequence ID" value="MDI5965763.1"/>
    <property type="molecule type" value="Genomic_DNA"/>
</dbReference>
<dbReference type="Proteomes" id="UP001156398">
    <property type="component" value="Unassembled WGS sequence"/>
</dbReference>
<name>A0ABT6W7V9_9ACTN</name>
<reference evidence="1 2" key="1">
    <citation type="submission" date="2023-05" db="EMBL/GenBank/DDBJ databases">
        <title>Streptantibioticus silvisoli sp. nov., acidotolerant actinomycetes 1 from pine litter.</title>
        <authorList>
            <person name="Swiecimska M."/>
            <person name="Golinska P."/>
            <person name="Sangal V."/>
            <person name="Wachnowicz B."/>
            <person name="Goodfellow M."/>
        </authorList>
    </citation>
    <scope>NUCLEOTIDE SEQUENCE [LARGE SCALE GENOMIC DNA]</scope>
    <source>
        <strain evidence="1 2">SL54</strain>
    </source>
</reference>
<evidence type="ECO:0000313" key="1">
    <source>
        <dbReference type="EMBL" id="MDI5965763.1"/>
    </source>
</evidence>
<dbReference type="RefSeq" id="WP_271322077.1">
    <property type="nucleotide sequence ID" value="NZ_JAAGKO020000040.1"/>
</dbReference>
<proteinExistence type="predicted"/>
<keyword evidence="2" id="KW-1185">Reference proteome</keyword>
<protein>
    <submittedName>
        <fullName evidence="1">Uncharacterized protein</fullName>
    </submittedName>
</protein>
<sequence>MNLFGSGPAPMLAAEEQQRGDNLAARIVELQLSGQSVAFHQQAAQDAYGNAAQYTVQPEGRP</sequence>
<gene>
    <name evidence="1" type="ORF">POF43_024055</name>
</gene>
<organism evidence="1 2">
    <name type="scientific">Streptantibioticus silvisoli</name>
    <dbReference type="NCBI Taxonomy" id="2705255"/>
    <lineage>
        <taxon>Bacteria</taxon>
        <taxon>Bacillati</taxon>
        <taxon>Actinomycetota</taxon>
        <taxon>Actinomycetes</taxon>
        <taxon>Kitasatosporales</taxon>
        <taxon>Streptomycetaceae</taxon>
        <taxon>Streptantibioticus</taxon>
    </lineage>
</organism>
<evidence type="ECO:0000313" key="2">
    <source>
        <dbReference type="Proteomes" id="UP001156398"/>
    </source>
</evidence>